<evidence type="ECO:0000313" key="2">
    <source>
        <dbReference type="Proteomes" id="UP000004814"/>
    </source>
</evidence>
<sequence length="343" mass="37881">MFSLAPYRLSISVGGDIQRLAFGASESEIGAWFFGFFSKLSDAVTGLPDKRVMRVERIEANADMTFVCAIVHTGEYGFESKLYDSEESKIKHKRSVTEAEMIPFFVSIAAPKDAEWGVVTLQRFKNYGIRDIIAPALIEEFEREKKAKMFLERLVPATFVQQLYNDASIKAMKFVRYSLPDDIANALGKDLYTPHVQEVELVVKAKRKGVLPKIAGLAEVIAGTKNYSDVVAIKDWDYDAIKLEMDFAGRRRTIELGKPYKATPNLDITEEVATGLDGHPVWEHLVKVSADFSGELMSHADHQVVIDAKLAKSLIAAPLPMAEAQPAAVNAGEPAPDQLEAGA</sequence>
<accession>B1T3S4</accession>
<name>B1T3S4_9BURK</name>
<reference evidence="1 2" key="1">
    <citation type="submission" date="2008-03" db="EMBL/GenBank/DDBJ databases">
        <title>Sequencing of the draft genome and assembly of Burkholderia ambifaria MEX-5.</title>
        <authorList>
            <consortium name="US DOE Joint Genome Institute (JGI-PGF)"/>
            <person name="Copeland A."/>
            <person name="Lucas S."/>
            <person name="Lapidus A."/>
            <person name="Glavina del Rio T."/>
            <person name="Dalin E."/>
            <person name="Tice H."/>
            <person name="Bruce D."/>
            <person name="Goodwin L."/>
            <person name="Pitluck S."/>
            <person name="Larimer F."/>
            <person name="Land M.L."/>
            <person name="Hauser L."/>
            <person name="Tiedje J."/>
            <person name="Richardson P."/>
        </authorList>
    </citation>
    <scope>NUCLEOTIDE SEQUENCE [LARGE SCALE GENOMIC DNA]</scope>
    <source>
        <strain evidence="1 2">MEX-5</strain>
    </source>
</reference>
<dbReference type="PATRIC" id="fig|396597.7.peg.5691"/>
<protein>
    <submittedName>
        <fullName evidence="1">Uncharacterized protein</fullName>
    </submittedName>
</protein>
<dbReference type="AlphaFoldDB" id="B1T3S4"/>
<dbReference type="EMBL" id="ABLK01000062">
    <property type="protein sequence ID" value="EDT41789.1"/>
    <property type="molecule type" value="Genomic_DNA"/>
</dbReference>
<comment type="caution">
    <text evidence="1">The sequence shown here is derived from an EMBL/GenBank/DDBJ whole genome shotgun (WGS) entry which is preliminary data.</text>
</comment>
<proteinExistence type="predicted"/>
<evidence type="ECO:0000313" key="1">
    <source>
        <dbReference type="EMBL" id="EDT41789.1"/>
    </source>
</evidence>
<dbReference type="Proteomes" id="UP000004814">
    <property type="component" value="Unassembled WGS sequence"/>
</dbReference>
<gene>
    <name evidence="1" type="ORF">BamMEX5DRAFT_2440</name>
</gene>
<dbReference type="RefSeq" id="WP_006758387.1">
    <property type="nucleotide sequence ID" value="NZ_ABLK01000062.1"/>
</dbReference>
<organism evidence="1 2">
    <name type="scientific">Burkholderia ambifaria MEX-5</name>
    <dbReference type="NCBI Taxonomy" id="396597"/>
    <lineage>
        <taxon>Bacteria</taxon>
        <taxon>Pseudomonadati</taxon>
        <taxon>Pseudomonadota</taxon>
        <taxon>Betaproteobacteria</taxon>
        <taxon>Burkholderiales</taxon>
        <taxon>Burkholderiaceae</taxon>
        <taxon>Burkholderia</taxon>
        <taxon>Burkholderia cepacia complex</taxon>
    </lineage>
</organism>